<evidence type="ECO:0008006" key="6">
    <source>
        <dbReference type="Google" id="ProtNLM"/>
    </source>
</evidence>
<feature type="signal peptide" evidence="3">
    <location>
        <begin position="1"/>
        <end position="27"/>
    </location>
</feature>
<proteinExistence type="inferred from homology"/>
<dbReference type="Gene3D" id="3.40.50.1110">
    <property type="entry name" value="SGNH hydrolase"/>
    <property type="match status" value="1"/>
</dbReference>
<dbReference type="EMBL" id="MTKT01005739">
    <property type="protein sequence ID" value="OWM65096.1"/>
    <property type="molecule type" value="Genomic_DNA"/>
</dbReference>
<name>A0A218VXF2_PUNGR</name>
<dbReference type="InterPro" id="IPR044552">
    <property type="entry name" value="GLIP1-5/GLL25"/>
</dbReference>
<dbReference type="PANTHER" id="PTHR45966:SF12">
    <property type="entry name" value="GDSL ESTERASE_LIPASE 1-LIKE ISOFORM X2"/>
    <property type="match status" value="1"/>
</dbReference>
<accession>A0A218VXF2</accession>
<keyword evidence="2 3" id="KW-0732">Signal</keyword>
<reference evidence="5" key="1">
    <citation type="journal article" date="2017" name="Plant J.">
        <title>The pomegranate (Punica granatum L.) genome and the genomics of punicalagin biosynthesis.</title>
        <authorList>
            <person name="Qin G."/>
            <person name="Xu C."/>
            <person name="Ming R."/>
            <person name="Tang H."/>
            <person name="Guyot R."/>
            <person name="Kramer E.M."/>
            <person name="Hu Y."/>
            <person name="Yi X."/>
            <person name="Qi Y."/>
            <person name="Xu X."/>
            <person name="Gao Z."/>
            <person name="Pan H."/>
            <person name="Jian J."/>
            <person name="Tian Y."/>
            <person name="Yue Z."/>
            <person name="Xu Y."/>
        </authorList>
    </citation>
    <scope>NUCLEOTIDE SEQUENCE [LARGE SCALE GENOMIC DNA]</scope>
    <source>
        <strain evidence="5">cv. Dabenzi</strain>
    </source>
</reference>
<dbReference type="AlphaFoldDB" id="A0A218VXF2"/>
<dbReference type="GO" id="GO:0016298">
    <property type="term" value="F:lipase activity"/>
    <property type="evidence" value="ECO:0007669"/>
    <property type="project" value="TreeGrafter"/>
</dbReference>
<gene>
    <name evidence="4" type="ORF">CDL15_Pgr028814</name>
</gene>
<protein>
    <recommendedName>
        <fullName evidence="6">GDSL esterase/lipase 1-like</fullName>
    </recommendedName>
</protein>
<dbReference type="Pfam" id="PF00657">
    <property type="entry name" value="Lipase_GDSL"/>
    <property type="match status" value="1"/>
</dbReference>
<organism evidence="4 5">
    <name type="scientific">Punica granatum</name>
    <name type="common">Pomegranate</name>
    <dbReference type="NCBI Taxonomy" id="22663"/>
    <lineage>
        <taxon>Eukaryota</taxon>
        <taxon>Viridiplantae</taxon>
        <taxon>Streptophyta</taxon>
        <taxon>Embryophyta</taxon>
        <taxon>Tracheophyta</taxon>
        <taxon>Spermatophyta</taxon>
        <taxon>Magnoliopsida</taxon>
        <taxon>eudicotyledons</taxon>
        <taxon>Gunneridae</taxon>
        <taxon>Pentapetalae</taxon>
        <taxon>rosids</taxon>
        <taxon>malvids</taxon>
        <taxon>Myrtales</taxon>
        <taxon>Lythraceae</taxon>
        <taxon>Punica</taxon>
    </lineage>
</organism>
<dbReference type="InterPro" id="IPR001087">
    <property type="entry name" value="GDSL"/>
</dbReference>
<evidence type="ECO:0000256" key="2">
    <source>
        <dbReference type="ARBA" id="ARBA00022729"/>
    </source>
</evidence>
<dbReference type="InterPro" id="IPR035669">
    <property type="entry name" value="SGNH_plant_lipase-like"/>
</dbReference>
<dbReference type="PANTHER" id="PTHR45966">
    <property type="entry name" value="GDSL-LIKE LIPASE/ACYLHYDROLASE"/>
    <property type="match status" value="1"/>
</dbReference>
<sequence>MAAALLHCCVLPLSLALLLITIGCVSGEGNEVNNERQSVLRTDKTSRELNQAADSSPVQYALAENHAVGGRKLALFPEVGPITTGWSERLLGSLYSILHFWNSPLDIIRRPSQEKDEATAHGASTPADHNILFILGDSLFDAANNLYLNESNYSIGSYPYGFTYFPNATGRVCDGRILPDFIAEYANLPFIPPSLQPVGDFYYGANFASSGAAVLDSDSSSGLNVLNLKGQVIQFKELAAKWNETLGADTTRQVLAKAVYLFSFGGNDYHSYYKNFYDEDSSPTPSEQEQFVKYIVGNTTDALIEMYELGARKIAFQNVGPMGCIPECKTEFPKFNGSCVPDLLSMPTLNNKELNKTLTDLAERLEGFKFSIFDYFITLMDRIENPSDYGFVYGSTECYSSSSLCEYPSAYVFFDDGHPTQSVNEQLAKLFWAGDLSVTSPYNMKQLFEESND</sequence>
<dbReference type="Proteomes" id="UP000197138">
    <property type="component" value="Unassembled WGS sequence"/>
</dbReference>
<evidence type="ECO:0000313" key="5">
    <source>
        <dbReference type="Proteomes" id="UP000197138"/>
    </source>
</evidence>
<comment type="similarity">
    <text evidence="1">Belongs to the 'GDSL' lipolytic enzyme family.</text>
</comment>
<feature type="chain" id="PRO_5012962434" description="GDSL esterase/lipase 1-like" evidence="3">
    <location>
        <begin position="28"/>
        <end position="453"/>
    </location>
</feature>
<evidence type="ECO:0000313" key="4">
    <source>
        <dbReference type="EMBL" id="OWM65096.1"/>
    </source>
</evidence>
<comment type="caution">
    <text evidence="4">The sequence shown here is derived from an EMBL/GenBank/DDBJ whole genome shotgun (WGS) entry which is preliminary data.</text>
</comment>
<dbReference type="InterPro" id="IPR036514">
    <property type="entry name" value="SGNH_hydro_sf"/>
</dbReference>
<dbReference type="CDD" id="cd01837">
    <property type="entry name" value="SGNH_plant_lipase_like"/>
    <property type="match status" value="1"/>
</dbReference>
<evidence type="ECO:0000256" key="1">
    <source>
        <dbReference type="ARBA" id="ARBA00008668"/>
    </source>
</evidence>
<evidence type="ECO:0000256" key="3">
    <source>
        <dbReference type="SAM" id="SignalP"/>
    </source>
</evidence>